<dbReference type="InterPro" id="IPR050557">
    <property type="entry name" value="RTX_toxin/Mannuronan_C5-epim"/>
</dbReference>
<evidence type="ECO:0000256" key="2">
    <source>
        <dbReference type="ARBA" id="ARBA00022525"/>
    </source>
</evidence>
<dbReference type="PANTHER" id="PTHR38340:SF1">
    <property type="entry name" value="S-LAYER PROTEIN"/>
    <property type="match status" value="1"/>
</dbReference>
<dbReference type="RefSeq" id="WP_215504204.1">
    <property type="nucleotide sequence ID" value="NZ_CP076361.1"/>
</dbReference>
<accession>A0A975S228</accession>
<dbReference type="SUPFAM" id="SSF51445">
    <property type="entry name" value="(Trans)glycosidases"/>
    <property type="match status" value="1"/>
</dbReference>
<dbReference type="GO" id="GO:0005576">
    <property type="term" value="C:extracellular region"/>
    <property type="evidence" value="ECO:0007669"/>
    <property type="project" value="UniProtKB-SubCell"/>
</dbReference>
<gene>
    <name evidence="3" type="ORF">KM031_01090</name>
</gene>
<dbReference type="PRINTS" id="PR00313">
    <property type="entry name" value="CABNDNGRPT"/>
</dbReference>
<evidence type="ECO:0000256" key="1">
    <source>
        <dbReference type="ARBA" id="ARBA00004613"/>
    </source>
</evidence>
<sequence>MSSLSEINAIHVLCSAEEAAARDRAAGTYAANIASDSRYYMWQGQQQILPLGMDGEPELFAAGLRAALPGVNTLRLSFNAFAFDDAGGLHPLYERFLAAAASQGFKLIFTYTDGGQQTTGADGSLTTDQIGAALDGAVQDRAVDSWTRLMDWMADHPAVESSVWGYELANEAAAYERAVVLAPRGTKGAAEARFVELYARHMAELAEVVQTRQDDARILVGGWAYSARFVDMAENMVGAQTALDYLRDQVGAALVWAAHLYPGWHSGTAQGPEAMIAAFEAVFAPLGEDDILLTETSLSGALINDFSLPDSMTTHLARTQEWFADRGIGVTWFSGAEAGASSLVSVDSDGSLRYLHQHSLAFALNAFSLDDAPAAHAGNQVIHASLRAAKLRNEAYDGGLTMDPVHKIGTGFGHGGNDTLFGGTAANNFLYGGQGHDRVQGAEAEDFLFGQMGDDTLAGLAGNDLLFGGRGNDLLRGQGGNDTLEGGAGADRFDASAGNDLITDAEMAAGDLIFLGRGYTGWAQIAARISHQAINGPTVNDVVIRHADATQTVLLDMRGALGAAAFLFSGTADRVEGTTKADLIAEGYQDMDGNVFSAPIRRIAAGHGNDTINGSLAADWLDGNAGDDLLQGSKGADTLSGAVGRDSLFGGDGRDVVMGGGDADLLHGGAADDVIATGQGNDLAYGGAGADRIRGEAGQDTLYGGTGWDVIHTGAEASTVFGDAGRDTIMADIERAGHRLSGGSGGDSFVFHSADATGRSQSVITDFTAGQDRILWGSRVIDLDHLPKGMALHDSAAGLVLEFSPGNSVLLEGFFL</sequence>
<proteinExistence type="predicted"/>
<dbReference type="Proteomes" id="UP000679352">
    <property type="component" value="Chromosome"/>
</dbReference>
<keyword evidence="2" id="KW-0964">Secreted</keyword>
<dbReference type="SUPFAM" id="SSF51120">
    <property type="entry name" value="beta-Roll"/>
    <property type="match status" value="2"/>
</dbReference>
<name>A0A975S228_9RHOB</name>
<dbReference type="Gene3D" id="2.150.10.10">
    <property type="entry name" value="Serralysin-like metalloprotease, C-terminal"/>
    <property type="match status" value="5"/>
</dbReference>
<dbReference type="EMBL" id="CP076361">
    <property type="protein sequence ID" value="QWK90548.1"/>
    <property type="molecule type" value="Genomic_DNA"/>
</dbReference>
<dbReference type="KEGG" id="gfu:KM031_01090"/>
<dbReference type="PANTHER" id="PTHR38340">
    <property type="entry name" value="S-LAYER PROTEIN"/>
    <property type="match status" value="1"/>
</dbReference>
<comment type="subcellular location">
    <subcellularLocation>
        <location evidence="1">Secreted</location>
    </subcellularLocation>
</comment>
<evidence type="ECO:0000313" key="3">
    <source>
        <dbReference type="EMBL" id="QWK90548.1"/>
    </source>
</evidence>
<keyword evidence="4" id="KW-1185">Reference proteome</keyword>
<dbReference type="InterPro" id="IPR011049">
    <property type="entry name" value="Serralysin-like_metalloprot_C"/>
</dbReference>
<dbReference type="InterPro" id="IPR018511">
    <property type="entry name" value="Hemolysin-typ_Ca-bd_CS"/>
</dbReference>
<dbReference type="InterPro" id="IPR017853">
    <property type="entry name" value="GH"/>
</dbReference>
<dbReference type="Pfam" id="PF00353">
    <property type="entry name" value="HemolysinCabind"/>
    <property type="match status" value="5"/>
</dbReference>
<dbReference type="InterPro" id="IPR001343">
    <property type="entry name" value="Hemolysn_Ca-bd"/>
</dbReference>
<organism evidence="3 4">
    <name type="scientific">Gemmobacter fulvus</name>
    <dbReference type="NCBI Taxonomy" id="2840474"/>
    <lineage>
        <taxon>Bacteria</taxon>
        <taxon>Pseudomonadati</taxon>
        <taxon>Pseudomonadota</taxon>
        <taxon>Alphaproteobacteria</taxon>
        <taxon>Rhodobacterales</taxon>
        <taxon>Paracoccaceae</taxon>
        <taxon>Gemmobacter</taxon>
    </lineage>
</organism>
<reference evidence="3" key="1">
    <citation type="submission" date="2021-06" db="EMBL/GenBank/DDBJ databases">
        <title>Direct submission.</title>
        <authorList>
            <person name="Lee C.-S."/>
            <person name="Jin L."/>
        </authorList>
    </citation>
    <scope>NUCLEOTIDE SEQUENCE</scope>
    <source>
        <strain evidence="3">Con5</strain>
    </source>
</reference>
<protein>
    <submittedName>
        <fullName evidence="3">Calcium-binding protein</fullName>
    </submittedName>
</protein>
<dbReference type="Gene3D" id="3.20.20.80">
    <property type="entry name" value="Glycosidases"/>
    <property type="match status" value="1"/>
</dbReference>
<evidence type="ECO:0000313" key="4">
    <source>
        <dbReference type="Proteomes" id="UP000679352"/>
    </source>
</evidence>
<dbReference type="GO" id="GO:0005509">
    <property type="term" value="F:calcium ion binding"/>
    <property type="evidence" value="ECO:0007669"/>
    <property type="project" value="InterPro"/>
</dbReference>
<dbReference type="AlphaFoldDB" id="A0A975S228"/>
<dbReference type="PROSITE" id="PS00330">
    <property type="entry name" value="HEMOLYSIN_CALCIUM"/>
    <property type="match status" value="3"/>
</dbReference>